<reference evidence="12 13" key="1">
    <citation type="submission" date="2019-02" db="EMBL/GenBank/DDBJ databases">
        <authorList>
            <person name="Goldberg S.R."/>
            <person name="Haltli B.A."/>
            <person name="Correa H."/>
            <person name="Russell K.G."/>
        </authorList>
    </citation>
    <scope>NUCLEOTIDE SEQUENCE [LARGE SCALE GENOMIC DNA]</scope>
    <source>
        <strain evidence="12 13">JCM 16186</strain>
    </source>
</reference>
<dbReference type="Gene3D" id="3.40.50.720">
    <property type="entry name" value="NAD(P)-binding Rossmann-like Domain"/>
    <property type="match status" value="1"/>
</dbReference>
<evidence type="ECO:0000259" key="11">
    <source>
        <dbReference type="PROSITE" id="PS52019"/>
    </source>
</evidence>
<proteinExistence type="predicted"/>
<dbReference type="PANTHER" id="PTHR43775">
    <property type="entry name" value="FATTY ACID SYNTHASE"/>
    <property type="match status" value="1"/>
</dbReference>
<feature type="domain" description="Carrier" evidence="9">
    <location>
        <begin position="1792"/>
        <end position="1869"/>
    </location>
</feature>
<dbReference type="SMART" id="SM00822">
    <property type="entry name" value="PKS_KR"/>
    <property type="match status" value="1"/>
</dbReference>
<dbReference type="SMART" id="SM00826">
    <property type="entry name" value="PKS_DH"/>
    <property type="match status" value="1"/>
</dbReference>
<dbReference type="InterPro" id="IPR020841">
    <property type="entry name" value="PKS_Beta-ketoAc_synthase_dom"/>
</dbReference>
<keyword evidence="7" id="KW-0677">Repeat</keyword>
<keyword evidence="4" id="KW-0963">Cytoplasm</keyword>
<feature type="domain" description="Ketosynthase family 3 (KS3)" evidence="10">
    <location>
        <begin position="1160"/>
        <end position="1591"/>
    </location>
</feature>
<dbReference type="InterPro" id="IPR057326">
    <property type="entry name" value="KR_dom"/>
</dbReference>
<keyword evidence="5" id="KW-0597">Phosphoprotein</keyword>
<dbReference type="SUPFAM" id="SSF47336">
    <property type="entry name" value="ACP-like"/>
    <property type="match status" value="3"/>
</dbReference>
<dbReference type="InterPro" id="IPR054514">
    <property type="entry name" value="RhiE-like_linker"/>
</dbReference>
<dbReference type="InterPro" id="IPR009081">
    <property type="entry name" value="PP-bd_ACP"/>
</dbReference>
<accession>A0ABW9RUC1</accession>
<dbReference type="InterPro" id="IPR036291">
    <property type="entry name" value="NAD(P)-bd_dom_sf"/>
</dbReference>
<dbReference type="CDD" id="cd08953">
    <property type="entry name" value="KR_2_SDR_x"/>
    <property type="match status" value="1"/>
</dbReference>
<dbReference type="CDD" id="cd00833">
    <property type="entry name" value="PKS"/>
    <property type="match status" value="1"/>
</dbReference>
<dbReference type="InterPro" id="IPR006162">
    <property type="entry name" value="Ppantetheine_attach_site"/>
</dbReference>
<evidence type="ECO:0000256" key="3">
    <source>
        <dbReference type="ARBA" id="ARBA00022450"/>
    </source>
</evidence>
<comment type="pathway">
    <text evidence="2">Antibiotic biosynthesis.</text>
</comment>
<comment type="caution">
    <text evidence="8">Lacks conserved residue(s) required for the propagation of feature annotation.</text>
</comment>
<dbReference type="PROSITE" id="PS50075">
    <property type="entry name" value="CARRIER"/>
    <property type="match status" value="3"/>
</dbReference>
<dbReference type="InterPro" id="IPR049900">
    <property type="entry name" value="PKS_mFAS_DH"/>
</dbReference>
<dbReference type="InterPro" id="IPR049490">
    <property type="entry name" value="C883_1060-like_KR_N"/>
</dbReference>
<dbReference type="Pfam" id="PF00550">
    <property type="entry name" value="PP-binding"/>
    <property type="match status" value="3"/>
</dbReference>
<dbReference type="Pfam" id="PF14765">
    <property type="entry name" value="PS-DH"/>
    <property type="match status" value="1"/>
</dbReference>
<dbReference type="PANTHER" id="PTHR43775:SF37">
    <property type="entry name" value="SI:DKEY-61P9.11"/>
    <property type="match status" value="1"/>
</dbReference>
<keyword evidence="6" id="KW-0808">Transferase</keyword>
<evidence type="ECO:0000256" key="6">
    <source>
        <dbReference type="ARBA" id="ARBA00022679"/>
    </source>
</evidence>
<evidence type="ECO:0000256" key="8">
    <source>
        <dbReference type="PROSITE-ProRule" id="PRU01363"/>
    </source>
</evidence>
<dbReference type="PROSITE" id="PS52019">
    <property type="entry name" value="PKS_MFAS_DH"/>
    <property type="match status" value="1"/>
</dbReference>
<dbReference type="Pfam" id="PF02801">
    <property type="entry name" value="Ketoacyl-synt_C"/>
    <property type="match status" value="1"/>
</dbReference>
<organism evidence="12 13">
    <name type="scientific">Fulvivirga kasyanovii</name>
    <dbReference type="NCBI Taxonomy" id="396812"/>
    <lineage>
        <taxon>Bacteria</taxon>
        <taxon>Pseudomonadati</taxon>
        <taxon>Bacteroidota</taxon>
        <taxon>Cytophagia</taxon>
        <taxon>Cytophagales</taxon>
        <taxon>Fulvivirgaceae</taxon>
        <taxon>Fulvivirga</taxon>
    </lineage>
</organism>
<dbReference type="SMART" id="SM00823">
    <property type="entry name" value="PKS_PP"/>
    <property type="match status" value="3"/>
</dbReference>
<dbReference type="SUPFAM" id="SSF53901">
    <property type="entry name" value="Thiolase-like"/>
    <property type="match status" value="1"/>
</dbReference>
<dbReference type="Pfam" id="PF21089">
    <property type="entry name" value="PKS_DH_N"/>
    <property type="match status" value="1"/>
</dbReference>
<feature type="domain" description="PKS/mFAS DH" evidence="11">
    <location>
        <begin position="266"/>
        <end position="548"/>
    </location>
</feature>
<evidence type="ECO:0000313" key="12">
    <source>
        <dbReference type="EMBL" id="MTI27661.1"/>
    </source>
</evidence>
<dbReference type="InterPro" id="IPR016039">
    <property type="entry name" value="Thiolase-like"/>
</dbReference>
<comment type="caution">
    <text evidence="12">The sequence shown here is derived from an EMBL/GenBank/DDBJ whole genome shotgun (WGS) entry which is preliminary data.</text>
</comment>
<name>A0ABW9RUC1_9BACT</name>
<keyword evidence="13" id="KW-1185">Reference proteome</keyword>
<evidence type="ECO:0000256" key="2">
    <source>
        <dbReference type="ARBA" id="ARBA00004792"/>
    </source>
</evidence>
<evidence type="ECO:0000256" key="4">
    <source>
        <dbReference type="ARBA" id="ARBA00022490"/>
    </source>
</evidence>
<evidence type="ECO:0000259" key="10">
    <source>
        <dbReference type="PROSITE" id="PS52004"/>
    </source>
</evidence>
<evidence type="ECO:0000256" key="5">
    <source>
        <dbReference type="ARBA" id="ARBA00022553"/>
    </source>
</evidence>
<dbReference type="InterPro" id="IPR042104">
    <property type="entry name" value="PKS_dehydratase_sf"/>
</dbReference>
<feature type="region of interest" description="C-terminal hotdog fold" evidence="8">
    <location>
        <begin position="401"/>
        <end position="548"/>
    </location>
</feature>
<dbReference type="InterPro" id="IPR050091">
    <property type="entry name" value="PKS_NRPS_Biosynth_Enz"/>
</dbReference>
<feature type="domain" description="Carrier" evidence="9">
    <location>
        <begin position="32"/>
        <end position="109"/>
    </location>
</feature>
<sequence length="1932" mass="215225">AKNTDRLKQYAEKLVRYVQSNGVSETQLSDTSLHEKIRKYVTSKVAGIMDVNEQEIDVTADFVHYGVETLHLIQIARELEQQFDISVSFDIVLQSKNIQHLVDRFIEHCNKTNNISIAVDNKSENTVDINFESLAYTLQTGREPMESRLAIIAASVEGLKVKLTQWLDNPNKAESSYVGQATASQDMKALLAGKSGTEFVKNVVQNRELEQLAKLWVSGVDIDWQAFYNRPVRKSSVPTYPFDNKKYWVAPNTNTLPLYAKSTGAPRLTALIDSNKSSFDGLCFFKLLKSDDYYINDHKVKGNNLLPGVVYLEMARMAGELASKSERVIGLKNVVWAKPVAVSHQPVELNIHLEKTERDIAFEFSTGDRMENLHAQGKILYGDKSVADHYLDISQLKDQQQGTILHEAFYEIFEQEGFEYGVTFKPIQQVWYSEQEALSRIEIPKQLLGESGDYVLHPSLLEGSLQTAGVLANQKLAGSRKSYIPFQLEILKMYDSSLPEQLYVYVKEKTGKGEATKKFDIQLLNDEGLVVLEIFNYTVRLLGGEDAGNDQIVYLRKVWNETSLPTAKIENSNSQKVLLVGGDQALYTTIQQHMPGTDMHWVCEEGVNDHPSSGYWKVDQSDRVNSFKSLADKCLKESKVVDTILWVGNDEGDAFADLFSFCKALSQGTLTHKINMVYAYQRDITKVQADHAAIGAFAKSLQLEQKHIKLKVVEWHEDNNVPEALLNELFAGDFPGEIRYDNGKRLVKELRKFELSNEEETIYRTNGTYLITGGTGGVGSLVAEYLTTNYQATVIVTGRSAHNDKVQHAIDSRIHYYPCDITDRKQVEKLLQFVAQKFENLNGIMHCAGVIKDALMINKTIDEALQVIAPKTSGTILLDELTSHLNLDFFMMFSSISAELGNMGQVDYAYANSFMDYYAQYRTALVTAGKRSGKTLSVNWPLWRDGGMKISAQQEEWMLKSLKMRPLESEEALNVLKVSFNTSESDIMIYPGNPEFLLKTRANTSGTSNTKEVHKVSVKGDREIVKQLQGELLSMVSAISQIDESELSVSVGIQQFGFDSITLTELSNSINSKYGLSTTPALFFEVAEVTVEQLSQHLYNEYTDELGSYYSGTIRDEKPVEEEKVVTESVFSEVSLASIRHSKSIEEQPAKNNRNSSPSTEPVAIIGIQAQLPQSGDVDEFWSHLVNGSNLIEEVPGERWKWQDFYGNPFEGDLTYCKWGGFIRNVDKFDSSFFNISPNESKAMDPQQRLFMQNVWKTIEDAGYKPSDFAGSRMGVFVGVSSSEYAELLAKAGEGSSVHASTSNAHFLIPNRISYFYDFRGPSESIDTACSSSTVAIHNAVKAIQSGSCETAIAGGVNLLLSPYSYLNFSKAGLLSSNDQINTFDERADGYIRGEGVISILLKPLAKAEADKDHIYGVIKGSAVNHSGKGYSLTAPNAEAQANVMIEAYESANVSPDTISYIEAHGTGTAIGDSVEVNAFKSAFKRIYQQQGKTLPDHPQCGIGSVKPNTGHLEAAAGAASLVKLLMAFRHKTIPATANFNTLNPQIRLDKSPFYIVDKTEPWKSDHSAPRRASLHCFGAGGTNAHLVLEEYEQIIHSNEEDTVPLFVFSAKNEQALHDYMNQFLRFLDGVDHINLSDMAYTLMVGRECMESKVAVLADSKPMLMQEITNYLNGENTEAVFTSNTEERISDAEVAHAIEASDWSALAAAWCSGASIDWLSMFTDSKSRVSLPTYAFREVSHWIAGNFDSAAKKEPVTEVSQETMVNHQHEVEIKTAPVESENAVTDEVLHTKPDQAVTNYFKHKFAQMLGIELEVLDENATFQAIGFDSILLTKLKYDIEKELQHPFPLSLFAECHTISALTKGLTEDASLHALVNSILALEEKDGGHSAKPEDVETLTKIEEYIGCLSDDELNELYQRILKGETVSDNGLH</sequence>
<feature type="domain" description="Carrier" evidence="9">
    <location>
        <begin position="1023"/>
        <end position="1102"/>
    </location>
</feature>
<dbReference type="InterPro" id="IPR013968">
    <property type="entry name" value="PKS_KR"/>
</dbReference>
<dbReference type="InterPro" id="IPR018201">
    <property type="entry name" value="Ketoacyl_synth_AS"/>
</dbReference>
<dbReference type="Gene3D" id="3.40.47.10">
    <property type="match status" value="1"/>
</dbReference>
<evidence type="ECO:0000313" key="13">
    <source>
        <dbReference type="Proteomes" id="UP000798808"/>
    </source>
</evidence>
<dbReference type="InterPro" id="IPR049551">
    <property type="entry name" value="PKS_DH_C"/>
</dbReference>
<feature type="region of interest" description="N-terminal hotdog fold" evidence="8">
    <location>
        <begin position="266"/>
        <end position="386"/>
    </location>
</feature>
<evidence type="ECO:0000256" key="1">
    <source>
        <dbReference type="ARBA" id="ARBA00004496"/>
    </source>
</evidence>
<dbReference type="SMART" id="SM00825">
    <property type="entry name" value="PKS_KS"/>
    <property type="match status" value="1"/>
</dbReference>
<dbReference type="Pfam" id="PF22336">
    <property type="entry name" value="RhiE-like_linker"/>
    <property type="match status" value="2"/>
</dbReference>
<dbReference type="InterPro" id="IPR020807">
    <property type="entry name" value="PKS_DH"/>
</dbReference>
<evidence type="ECO:0000259" key="9">
    <source>
        <dbReference type="PROSITE" id="PS50075"/>
    </source>
</evidence>
<dbReference type="InterPro" id="IPR036736">
    <property type="entry name" value="ACP-like_sf"/>
</dbReference>
<dbReference type="PROSITE" id="PS00012">
    <property type="entry name" value="PHOSPHOPANTETHEINE"/>
    <property type="match status" value="1"/>
</dbReference>
<dbReference type="InterPro" id="IPR014031">
    <property type="entry name" value="Ketoacyl_synth_C"/>
</dbReference>
<feature type="non-terminal residue" evidence="12">
    <location>
        <position position="1"/>
    </location>
</feature>
<dbReference type="Gene3D" id="1.10.1240.100">
    <property type="match status" value="2"/>
</dbReference>
<dbReference type="Pfam" id="PF21394">
    <property type="entry name" value="Beta-ketacyl_N"/>
    <property type="match status" value="1"/>
</dbReference>
<keyword evidence="3" id="KW-0596">Phosphopantetheine</keyword>
<evidence type="ECO:0000256" key="7">
    <source>
        <dbReference type="ARBA" id="ARBA00022737"/>
    </source>
</evidence>
<dbReference type="PROSITE" id="PS00606">
    <property type="entry name" value="KS3_1"/>
    <property type="match status" value="1"/>
</dbReference>
<dbReference type="Pfam" id="PF08659">
    <property type="entry name" value="KR"/>
    <property type="match status" value="1"/>
</dbReference>
<dbReference type="Gene3D" id="1.10.1200.10">
    <property type="entry name" value="ACP-like"/>
    <property type="match status" value="3"/>
</dbReference>
<gene>
    <name evidence="12" type="ORF">E1163_22070</name>
</gene>
<dbReference type="PROSITE" id="PS52004">
    <property type="entry name" value="KS3_2"/>
    <property type="match status" value="1"/>
</dbReference>
<comment type="subcellular location">
    <subcellularLocation>
        <location evidence="1">Cytoplasm</location>
    </subcellularLocation>
</comment>
<dbReference type="SUPFAM" id="SSF51735">
    <property type="entry name" value="NAD(P)-binding Rossmann-fold domains"/>
    <property type="match status" value="1"/>
</dbReference>
<dbReference type="Pfam" id="PF00109">
    <property type="entry name" value="ketoacyl-synt"/>
    <property type="match status" value="1"/>
</dbReference>
<dbReference type="InterPro" id="IPR020806">
    <property type="entry name" value="PKS_PP-bd"/>
</dbReference>
<dbReference type="Gene3D" id="3.10.129.110">
    <property type="entry name" value="Polyketide synthase dehydratase"/>
    <property type="match status" value="1"/>
</dbReference>
<dbReference type="Proteomes" id="UP000798808">
    <property type="component" value="Unassembled WGS sequence"/>
</dbReference>
<dbReference type="InterPro" id="IPR049552">
    <property type="entry name" value="PKS_DH_N"/>
</dbReference>
<dbReference type="EMBL" id="SMLW01000637">
    <property type="protein sequence ID" value="MTI27661.1"/>
    <property type="molecule type" value="Genomic_DNA"/>
</dbReference>
<protein>
    <submittedName>
        <fullName evidence="12">SDR family NAD(P)-dependent oxidoreductase</fullName>
    </submittedName>
</protein>
<dbReference type="InterPro" id="IPR014030">
    <property type="entry name" value="Ketoacyl_synth_N"/>
</dbReference>